<comment type="caution">
    <text evidence="4">The sequence shown here is derived from an EMBL/GenBank/DDBJ whole genome shotgun (WGS) entry which is preliminary data.</text>
</comment>
<comment type="cofactor">
    <cofactor evidence="1">
        <name>(6R)-5,10-methylene-5,6,7,8-tetrahydrofolate</name>
        <dbReference type="ChEBI" id="CHEBI:15636"/>
    </cofactor>
</comment>
<dbReference type="Proteomes" id="UP000259273">
    <property type="component" value="Unassembled WGS sequence"/>
</dbReference>
<dbReference type="InterPro" id="IPR006050">
    <property type="entry name" value="DNA_photolyase_N"/>
</dbReference>
<dbReference type="PANTHER" id="PTHR11455">
    <property type="entry name" value="CRYPTOCHROME"/>
    <property type="match status" value="1"/>
</dbReference>
<dbReference type="InterPro" id="IPR036134">
    <property type="entry name" value="Crypto/Photolyase_FAD-like_sf"/>
</dbReference>
<evidence type="ECO:0000256" key="1">
    <source>
        <dbReference type="ARBA" id="ARBA00001932"/>
    </source>
</evidence>
<gene>
    <name evidence="4" type="ORF">DCP75_02870</name>
</gene>
<feature type="domain" description="Photolyase/cryptochrome alpha/beta" evidence="3">
    <location>
        <begin position="1"/>
        <end position="38"/>
    </location>
</feature>
<feature type="non-terminal residue" evidence="4">
    <location>
        <position position="1"/>
    </location>
</feature>
<dbReference type="SUPFAM" id="SSF48173">
    <property type="entry name" value="Cryptochrome/photolyase FAD-binding domain"/>
    <property type="match status" value="1"/>
</dbReference>
<comment type="cofactor">
    <cofactor evidence="2">
        <name>FAD</name>
        <dbReference type="ChEBI" id="CHEBI:57692"/>
    </cofactor>
    <text evidence="2">Binds 1 FAD per subunit.</text>
</comment>
<dbReference type="Pfam" id="PF00875">
    <property type="entry name" value="DNA_photolyase"/>
    <property type="match status" value="1"/>
</dbReference>
<evidence type="ECO:0000313" key="5">
    <source>
        <dbReference type="Proteomes" id="UP000259273"/>
    </source>
</evidence>
<sequence>AVHCSRAYSPWEVALEAQLRDSCKALGVTFKRYPGTLLHEPEHIENQSGAPFKVFTPFWRHCCRAEAPAQPVPLPSETTWAEPLAQGAPLRELELLPTNPNWAAHWSTLWTPGSEGARKTLERFLQDRVQHYASGRDHPAEEATSRLSPHLRFGDISPTQVWHTARATLQQQPALEEQI</sequence>
<dbReference type="SUPFAM" id="SSF52425">
    <property type="entry name" value="Cryptochrome/photolyase, N-terminal domain"/>
    <property type="match status" value="1"/>
</dbReference>
<name>A0A3C1KJL7_9GAMM</name>
<dbReference type="Gene3D" id="1.25.40.80">
    <property type="match status" value="1"/>
</dbReference>
<dbReference type="InterPro" id="IPR002081">
    <property type="entry name" value="Cryptochrome/DNA_photolyase_1"/>
</dbReference>
<dbReference type="EMBL" id="DMND01000051">
    <property type="protein sequence ID" value="HAN26663.1"/>
    <property type="molecule type" value="Genomic_DNA"/>
</dbReference>
<proteinExistence type="predicted"/>
<reference evidence="4 5" key="1">
    <citation type="journal article" date="2018" name="Nat. Biotechnol.">
        <title>A standardized bacterial taxonomy based on genome phylogeny substantially revises the tree of life.</title>
        <authorList>
            <person name="Parks D.H."/>
            <person name="Chuvochina M."/>
            <person name="Waite D.W."/>
            <person name="Rinke C."/>
            <person name="Skarshewski A."/>
            <person name="Chaumeil P.A."/>
            <person name="Hugenholtz P."/>
        </authorList>
    </citation>
    <scope>NUCLEOTIDE SEQUENCE [LARGE SCALE GENOMIC DNA]</scope>
    <source>
        <strain evidence="4">UBA9158</strain>
    </source>
</reference>
<feature type="binding site" evidence="2">
    <location>
        <position position="132"/>
    </location>
    <ligand>
        <name>FAD</name>
        <dbReference type="ChEBI" id="CHEBI:57692"/>
    </ligand>
</feature>
<keyword evidence="4" id="KW-0456">Lyase</keyword>
<feature type="non-terminal residue" evidence="4">
    <location>
        <position position="179"/>
    </location>
</feature>
<keyword evidence="2" id="KW-0285">Flavoprotein</keyword>
<dbReference type="GO" id="GO:0003677">
    <property type="term" value="F:DNA binding"/>
    <property type="evidence" value="ECO:0007669"/>
    <property type="project" value="TreeGrafter"/>
</dbReference>
<evidence type="ECO:0000256" key="2">
    <source>
        <dbReference type="PIRSR" id="PIRSR602081-1"/>
    </source>
</evidence>
<evidence type="ECO:0000313" key="4">
    <source>
        <dbReference type="EMBL" id="HAN26663.1"/>
    </source>
</evidence>
<accession>A0A3C1KJL7</accession>
<organism evidence="4 5">
    <name type="scientific">Haliea salexigens</name>
    <dbReference type="NCBI Taxonomy" id="287487"/>
    <lineage>
        <taxon>Bacteria</taxon>
        <taxon>Pseudomonadati</taxon>
        <taxon>Pseudomonadota</taxon>
        <taxon>Gammaproteobacteria</taxon>
        <taxon>Cellvibrionales</taxon>
        <taxon>Halieaceae</taxon>
        <taxon>Haliea</taxon>
    </lineage>
</organism>
<evidence type="ECO:0000259" key="3">
    <source>
        <dbReference type="PROSITE" id="PS51645"/>
    </source>
</evidence>
<dbReference type="GO" id="GO:0003904">
    <property type="term" value="F:deoxyribodipyrimidine photo-lyase activity"/>
    <property type="evidence" value="ECO:0007669"/>
    <property type="project" value="TreeGrafter"/>
</dbReference>
<protein>
    <submittedName>
        <fullName evidence="4">Deoxyribodipyrimidine photolyase</fullName>
    </submittedName>
</protein>
<dbReference type="PROSITE" id="PS51645">
    <property type="entry name" value="PHR_CRY_ALPHA_BETA"/>
    <property type="match status" value="1"/>
</dbReference>
<feature type="binding site" evidence="2">
    <location>
        <begin position="144"/>
        <end position="148"/>
    </location>
    <ligand>
        <name>FAD</name>
        <dbReference type="ChEBI" id="CHEBI:57692"/>
    </ligand>
</feature>
<dbReference type="GO" id="GO:0071949">
    <property type="term" value="F:FAD binding"/>
    <property type="evidence" value="ECO:0007669"/>
    <property type="project" value="TreeGrafter"/>
</dbReference>
<keyword evidence="2" id="KW-0274">FAD</keyword>
<dbReference type="InterPro" id="IPR036155">
    <property type="entry name" value="Crypto/Photolyase_N_sf"/>
</dbReference>
<dbReference type="AlphaFoldDB" id="A0A3C1KJL7"/>
<dbReference type="PANTHER" id="PTHR11455:SF9">
    <property type="entry name" value="CRYPTOCHROME CIRCADIAN CLOCK 5 ISOFORM X1"/>
    <property type="match status" value="1"/>
</dbReference>